<protein>
    <submittedName>
        <fullName evidence="2">Uncharacterized protein</fullName>
    </submittedName>
</protein>
<feature type="region of interest" description="Disordered" evidence="1">
    <location>
        <begin position="36"/>
        <end position="59"/>
    </location>
</feature>
<keyword evidence="3" id="KW-1185">Reference proteome</keyword>
<evidence type="ECO:0000313" key="3">
    <source>
        <dbReference type="Proteomes" id="UP001519460"/>
    </source>
</evidence>
<reference evidence="2 3" key="1">
    <citation type="journal article" date="2023" name="Sci. Data">
        <title>Genome assembly of the Korean intertidal mud-creeper Batillaria attramentaria.</title>
        <authorList>
            <person name="Patra A.K."/>
            <person name="Ho P.T."/>
            <person name="Jun S."/>
            <person name="Lee S.J."/>
            <person name="Kim Y."/>
            <person name="Won Y.J."/>
        </authorList>
    </citation>
    <scope>NUCLEOTIDE SEQUENCE [LARGE SCALE GENOMIC DNA]</scope>
    <source>
        <strain evidence="2">Wonlab-2016</strain>
    </source>
</reference>
<gene>
    <name evidence="2" type="ORF">BaRGS_00037180</name>
</gene>
<comment type="caution">
    <text evidence="2">The sequence shown here is derived from an EMBL/GenBank/DDBJ whole genome shotgun (WGS) entry which is preliminary data.</text>
</comment>
<organism evidence="2 3">
    <name type="scientific">Batillaria attramentaria</name>
    <dbReference type="NCBI Taxonomy" id="370345"/>
    <lineage>
        <taxon>Eukaryota</taxon>
        <taxon>Metazoa</taxon>
        <taxon>Spiralia</taxon>
        <taxon>Lophotrochozoa</taxon>
        <taxon>Mollusca</taxon>
        <taxon>Gastropoda</taxon>
        <taxon>Caenogastropoda</taxon>
        <taxon>Sorbeoconcha</taxon>
        <taxon>Cerithioidea</taxon>
        <taxon>Batillariidae</taxon>
        <taxon>Batillaria</taxon>
    </lineage>
</organism>
<dbReference type="Proteomes" id="UP001519460">
    <property type="component" value="Unassembled WGS sequence"/>
</dbReference>
<dbReference type="EMBL" id="JACVVK020000548">
    <property type="protein sequence ID" value="KAK7466738.1"/>
    <property type="molecule type" value="Genomic_DNA"/>
</dbReference>
<feature type="compositionally biased region" description="Basic and acidic residues" evidence="1">
    <location>
        <begin position="40"/>
        <end position="59"/>
    </location>
</feature>
<evidence type="ECO:0000313" key="2">
    <source>
        <dbReference type="EMBL" id="KAK7466738.1"/>
    </source>
</evidence>
<proteinExistence type="predicted"/>
<accession>A0ABD0J9U2</accession>
<name>A0ABD0J9U2_9CAEN</name>
<evidence type="ECO:0000256" key="1">
    <source>
        <dbReference type="SAM" id="MobiDB-lite"/>
    </source>
</evidence>
<dbReference type="AlphaFoldDB" id="A0ABD0J9U2"/>
<sequence length="153" mass="17463">MNENVHERVLLLSGVKNKSCFRPVIELPEPLRTSALFRASKRDDSRTSGEPRQMKEEHAVGSARGVVSLLIRGSSSGRTYQKLKKVVTNPMQMVEGPFFPIHPVSGRKICLQTISDRKVISYWQWLDVDARTIRCLAKRTRPVSSVYTFCFIR</sequence>